<gene>
    <name evidence="3" type="ORF">Vbra_3489</name>
</gene>
<evidence type="ECO:0000256" key="2">
    <source>
        <dbReference type="SAM" id="MobiDB-lite"/>
    </source>
</evidence>
<keyword evidence="1" id="KW-0175">Coiled coil</keyword>
<dbReference type="EMBL" id="CDMY01000908">
    <property type="protein sequence ID" value="CEM36895.1"/>
    <property type="molecule type" value="Genomic_DNA"/>
</dbReference>
<protein>
    <submittedName>
        <fullName evidence="3">Uncharacterized protein</fullName>
    </submittedName>
</protein>
<feature type="coiled-coil region" evidence="1">
    <location>
        <begin position="5"/>
        <end position="39"/>
    </location>
</feature>
<evidence type="ECO:0000313" key="3">
    <source>
        <dbReference type="EMBL" id="CEM36895.1"/>
    </source>
</evidence>
<evidence type="ECO:0000256" key="1">
    <source>
        <dbReference type="SAM" id="Coils"/>
    </source>
</evidence>
<feature type="region of interest" description="Disordered" evidence="2">
    <location>
        <begin position="84"/>
        <end position="126"/>
    </location>
</feature>
<proteinExistence type="predicted"/>
<sequence length="164" mass="18273">MEAAVGELRQELLGAREAVQMALEESNQYRQNKKDLDVEHARVCSENGELLAAKKALEDGRKRFEAGCSDNQAQLRARVAALQNEKQAVESKGKVGPPTAKKSTDREAATKRKGRSGAPETTQECTFKPRICNKATEKMTRGRNPKNVFDRLYGLAQQKRKIKS</sequence>
<evidence type="ECO:0000313" key="4">
    <source>
        <dbReference type="Proteomes" id="UP000041254"/>
    </source>
</evidence>
<name>A0A0G4H063_VITBC</name>
<organism evidence="3 4">
    <name type="scientific">Vitrella brassicaformis (strain CCMP3155)</name>
    <dbReference type="NCBI Taxonomy" id="1169540"/>
    <lineage>
        <taxon>Eukaryota</taxon>
        <taxon>Sar</taxon>
        <taxon>Alveolata</taxon>
        <taxon>Colpodellida</taxon>
        <taxon>Vitrellaceae</taxon>
        <taxon>Vitrella</taxon>
    </lineage>
</organism>
<dbReference type="AlphaFoldDB" id="A0A0G4H063"/>
<dbReference type="Proteomes" id="UP000041254">
    <property type="component" value="Unassembled WGS sequence"/>
</dbReference>
<reference evidence="3 4" key="1">
    <citation type="submission" date="2014-11" db="EMBL/GenBank/DDBJ databases">
        <authorList>
            <person name="Zhu J."/>
            <person name="Qi W."/>
            <person name="Song R."/>
        </authorList>
    </citation>
    <scope>NUCLEOTIDE SEQUENCE [LARGE SCALE GENOMIC DNA]</scope>
</reference>
<dbReference type="InParanoid" id="A0A0G4H063"/>
<dbReference type="VEuPathDB" id="CryptoDB:Vbra_3489"/>
<accession>A0A0G4H063</accession>
<keyword evidence="4" id="KW-1185">Reference proteome</keyword>